<keyword evidence="1" id="KW-0732">Signal</keyword>
<dbReference type="HOGENOM" id="CLU_095463_0_0_1"/>
<dbReference type="EnsemblMetazoa" id="tetur01g15690.1">
    <property type="protein sequence ID" value="tetur01g15690.1"/>
    <property type="gene ID" value="tetur01g15690"/>
</dbReference>
<protein>
    <recommendedName>
        <fullName evidence="4">DUF19 domain-containing protein</fullName>
    </recommendedName>
</protein>
<accession>T1JTW8</accession>
<dbReference type="KEGG" id="tut:107366106"/>
<evidence type="ECO:0000256" key="1">
    <source>
        <dbReference type="SAM" id="SignalP"/>
    </source>
</evidence>
<dbReference type="OrthoDB" id="6505882at2759"/>
<reference evidence="2" key="2">
    <citation type="submission" date="2015-06" db="UniProtKB">
        <authorList>
            <consortium name="EnsemblMetazoa"/>
        </authorList>
    </citation>
    <scope>IDENTIFICATION</scope>
</reference>
<dbReference type="EMBL" id="CAEY01000486">
    <property type="status" value="NOT_ANNOTATED_CDS"/>
    <property type="molecule type" value="Genomic_DNA"/>
</dbReference>
<dbReference type="AlphaFoldDB" id="T1JTW8"/>
<evidence type="ECO:0000313" key="3">
    <source>
        <dbReference type="Proteomes" id="UP000015104"/>
    </source>
</evidence>
<gene>
    <name evidence="2" type="primary">107366106</name>
</gene>
<evidence type="ECO:0008006" key="4">
    <source>
        <dbReference type="Google" id="ProtNLM"/>
    </source>
</evidence>
<sequence>MRVIIVLVFLSLIVSTLADGQRNSRGRARGRGRKQKGNCHLKEIDTCIGKLDKYSNRNSSNLLTSSRGLDEICTNSLDVVNCVRNYMTKCGTPLQRELFEFGIEQFSKSIDQFCKPGPLREEFLSNSPCIVNKVISKNNYREKCVNNFLSTIDKTNKQKELDDRLDTICCSYNRWEGCAFSLIKKECGEQGKTSMHNFIDKAFGGLTNMICSSTAFDPSSQRCTSLYAAPGVKPKGKLSDNPVTKYIASYFGFLFT</sequence>
<feature type="chain" id="PRO_5004580631" description="DUF19 domain-containing protein" evidence="1">
    <location>
        <begin position="19"/>
        <end position="256"/>
    </location>
</feature>
<dbReference type="OMA" id="KMYCEDY"/>
<keyword evidence="3" id="KW-1185">Reference proteome</keyword>
<reference evidence="3" key="1">
    <citation type="submission" date="2011-08" db="EMBL/GenBank/DDBJ databases">
        <authorList>
            <person name="Rombauts S."/>
        </authorList>
    </citation>
    <scope>NUCLEOTIDE SEQUENCE</scope>
    <source>
        <strain evidence="3">London</strain>
    </source>
</reference>
<feature type="signal peptide" evidence="1">
    <location>
        <begin position="1"/>
        <end position="18"/>
    </location>
</feature>
<organism evidence="2 3">
    <name type="scientific">Tetranychus urticae</name>
    <name type="common">Two-spotted spider mite</name>
    <dbReference type="NCBI Taxonomy" id="32264"/>
    <lineage>
        <taxon>Eukaryota</taxon>
        <taxon>Metazoa</taxon>
        <taxon>Ecdysozoa</taxon>
        <taxon>Arthropoda</taxon>
        <taxon>Chelicerata</taxon>
        <taxon>Arachnida</taxon>
        <taxon>Acari</taxon>
        <taxon>Acariformes</taxon>
        <taxon>Trombidiformes</taxon>
        <taxon>Prostigmata</taxon>
        <taxon>Eleutherengona</taxon>
        <taxon>Raphignathae</taxon>
        <taxon>Tetranychoidea</taxon>
        <taxon>Tetranychidae</taxon>
        <taxon>Tetranychus</taxon>
    </lineage>
</organism>
<proteinExistence type="predicted"/>
<name>T1JTW8_TETUR</name>
<evidence type="ECO:0000313" key="2">
    <source>
        <dbReference type="EnsemblMetazoa" id="tetur01g15690.1"/>
    </source>
</evidence>
<dbReference type="PANTHER" id="PTHR33964:SF1">
    <property type="entry name" value="RE45066P"/>
    <property type="match status" value="1"/>
</dbReference>
<dbReference type="PANTHER" id="PTHR33964">
    <property type="entry name" value="RE45066P-RELATED"/>
    <property type="match status" value="1"/>
</dbReference>
<dbReference type="Proteomes" id="UP000015104">
    <property type="component" value="Unassembled WGS sequence"/>
</dbReference>